<proteinExistence type="predicted"/>
<dbReference type="EMBL" id="JBHUKY010000077">
    <property type="protein sequence ID" value="MFD2413818.1"/>
    <property type="molecule type" value="Genomic_DNA"/>
</dbReference>
<dbReference type="Proteomes" id="UP001597448">
    <property type="component" value="Unassembled WGS sequence"/>
</dbReference>
<gene>
    <name evidence="1" type="ORF">ACFSX3_28510</name>
</gene>
<dbReference type="InterPro" id="IPR027417">
    <property type="entry name" value="P-loop_NTPase"/>
</dbReference>
<evidence type="ECO:0008006" key="3">
    <source>
        <dbReference type="Google" id="ProtNLM"/>
    </source>
</evidence>
<accession>A0ABW5FFQ9</accession>
<comment type="caution">
    <text evidence="1">The sequence shown here is derived from an EMBL/GenBank/DDBJ whole genome shotgun (WGS) entry which is preliminary data.</text>
</comment>
<organism evidence="1 2">
    <name type="scientific">Paenibacillus rhizoplanae</name>
    <dbReference type="NCBI Taxonomy" id="1917181"/>
    <lineage>
        <taxon>Bacteria</taxon>
        <taxon>Bacillati</taxon>
        <taxon>Bacillota</taxon>
        <taxon>Bacilli</taxon>
        <taxon>Bacillales</taxon>
        <taxon>Paenibacillaceae</taxon>
        <taxon>Paenibacillus</taxon>
    </lineage>
</organism>
<keyword evidence="2" id="KW-1185">Reference proteome</keyword>
<dbReference type="SUPFAM" id="SSF52540">
    <property type="entry name" value="P-loop containing nucleoside triphosphate hydrolases"/>
    <property type="match status" value="1"/>
</dbReference>
<evidence type="ECO:0000313" key="1">
    <source>
        <dbReference type="EMBL" id="MFD2413818.1"/>
    </source>
</evidence>
<dbReference type="Gene3D" id="3.40.50.300">
    <property type="entry name" value="P-loop containing nucleotide triphosphate hydrolases"/>
    <property type="match status" value="1"/>
</dbReference>
<reference evidence="2" key="1">
    <citation type="journal article" date="2019" name="Int. J. Syst. Evol. Microbiol.">
        <title>The Global Catalogue of Microorganisms (GCM) 10K type strain sequencing project: providing services to taxonomists for standard genome sequencing and annotation.</title>
        <authorList>
            <consortium name="The Broad Institute Genomics Platform"/>
            <consortium name="The Broad Institute Genome Sequencing Center for Infectious Disease"/>
            <person name="Wu L."/>
            <person name="Ma J."/>
        </authorList>
    </citation>
    <scope>NUCLEOTIDE SEQUENCE [LARGE SCALE GENOMIC DNA]</scope>
    <source>
        <strain evidence="2">CCM 8725</strain>
    </source>
</reference>
<evidence type="ECO:0000313" key="2">
    <source>
        <dbReference type="Proteomes" id="UP001597448"/>
    </source>
</evidence>
<protein>
    <recommendedName>
        <fullName evidence="3">Shikimate kinase</fullName>
    </recommendedName>
</protein>
<name>A0ABW5FFQ9_9BACL</name>
<sequence>MRISERLLKQYLKHVYWICGGPCGGKSTMAELISTKRGMNFYSSDEHAFEYKQLANPQDHPAILRYFVDWEWYFLGQGNDRNQWLVSAAEESIEFILLELLQMGNSKPIIVDTDIAPEFLKSIADTRQIVYLYAEDELIRRDYFNRDHLRGMLDLFPTLSDPERAKRETLDGIIANTRKSLQQARQQHVQYYIRNARTTKEEMLTKIEAHFGLA</sequence>
<dbReference type="RefSeq" id="WP_209992632.1">
    <property type="nucleotide sequence ID" value="NZ_JBHSVQ010000001.1"/>
</dbReference>